<feature type="transmembrane region" description="Helical" evidence="6">
    <location>
        <begin position="145"/>
        <end position="166"/>
    </location>
</feature>
<evidence type="ECO:0000256" key="1">
    <source>
        <dbReference type="ARBA" id="ARBA00004651"/>
    </source>
</evidence>
<gene>
    <name evidence="7" type="ORF">CWI32_05490</name>
</gene>
<sequence length="201" mass="22383">MFSYMVSGFAVGMSLIVSIGAQNAFVLKQGLKQQHIFLVCLTCALSDTILILLGVFGFAHIIEHYPNAVMFSKYIGAGFLFYYGLQHAISAFKSTEVLAPSDQVTAHFLQVLMICLAFTWLNSHVYLETVILIGSISTQYSLGKWWFALGAVCASWFFFFSLGYGAKILTPWFQHRHAWKVLDALIACTMWIVAGSLILSI</sequence>
<evidence type="ECO:0000256" key="4">
    <source>
        <dbReference type="ARBA" id="ARBA00022989"/>
    </source>
</evidence>
<feature type="transmembrane region" description="Helical" evidence="6">
    <location>
        <begin position="74"/>
        <end position="92"/>
    </location>
</feature>
<keyword evidence="2" id="KW-1003">Cell membrane</keyword>
<evidence type="ECO:0000256" key="5">
    <source>
        <dbReference type="ARBA" id="ARBA00023136"/>
    </source>
</evidence>
<dbReference type="RefSeq" id="WP_100534829.1">
    <property type="nucleotide sequence ID" value="NZ_CBDBYO010000008.1"/>
</dbReference>
<dbReference type="GO" id="GO:0015171">
    <property type="term" value="F:amino acid transmembrane transporter activity"/>
    <property type="evidence" value="ECO:0007669"/>
    <property type="project" value="TreeGrafter"/>
</dbReference>
<evidence type="ECO:0000256" key="3">
    <source>
        <dbReference type="ARBA" id="ARBA00022692"/>
    </source>
</evidence>
<organism evidence="7 8">
    <name type="scientific">Acinetobacter pseudolwoffii</name>
    <dbReference type="NCBI Taxonomy" id="2053287"/>
    <lineage>
        <taxon>Bacteria</taxon>
        <taxon>Pseudomonadati</taxon>
        <taxon>Pseudomonadota</taxon>
        <taxon>Gammaproteobacteria</taxon>
        <taxon>Moraxellales</taxon>
        <taxon>Moraxellaceae</taxon>
        <taxon>Acinetobacter</taxon>
    </lineage>
</organism>
<dbReference type="PANTHER" id="PTHR30086">
    <property type="entry name" value="ARGININE EXPORTER PROTEIN ARGO"/>
    <property type="match status" value="1"/>
</dbReference>
<evidence type="ECO:0000256" key="2">
    <source>
        <dbReference type="ARBA" id="ARBA00022475"/>
    </source>
</evidence>
<dbReference type="GeneID" id="97175781"/>
<feature type="transmembrane region" description="Helical" evidence="6">
    <location>
        <begin position="36"/>
        <end position="62"/>
    </location>
</feature>
<keyword evidence="5 6" id="KW-0472">Membrane</keyword>
<proteinExistence type="predicted"/>
<evidence type="ECO:0000313" key="7">
    <source>
        <dbReference type="EMBL" id="PJO75828.1"/>
    </source>
</evidence>
<dbReference type="Proteomes" id="UP000243446">
    <property type="component" value="Unassembled WGS sequence"/>
</dbReference>
<dbReference type="Pfam" id="PF01810">
    <property type="entry name" value="LysE"/>
    <property type="match status" value="1"/>
</dbReference>
<accession>A0A2H9YT50</accession>
<dbReference type="AlphaFoldDB" id="A0A2H9YT50"/>
<comment type="caution">
    <text evidence="7">The sequence shown here is derived from an EMBL/GenBank/DDBJ whole genome shotgun (WGS) entry which is preliminary data.</text>
</comment>
<feature type="transmembrane region" description="Helical" evidence="6">
    <location>
        <begin position="104"/>
        <end position="125"/>
    </location>
</feature>
<dbReference type="InterPro" id="IPR001123">
    <property type="entry name" value="LeuE-type"/>
</dbReference>
<feature type="transmembrane region" description="Helical" evidence="6">
    <location>
        <begin position="178"/>
        <end position="199"/>
    </location>
</feature>
<evidence type="ECO:0000256" key="6">
    <source>
        <dbReference type="SAM" id="Phobius"/>
    </source>
</evidence>
<dbReference type="PANTHER" id="PTHR30086:SF20">
    <property type="entry name" value="ARGININE EXPORTER PROTEIN ARGO-RELATED"/>
    <property type="match status" value="1"/>
</dbReference>
<keyword evidence="3 6" id="KW-0812">Transmembrane</keyword>
<protein>
    <submittedName>
        <fullName evidence="7">Amino acid transporter</fullName>
    </submittedName>
</protein>
<evidence type="ECO:0000313" key="8">
    <source>
        <dbReference type="Proteomes" id="UP000243446"/>
    </source>
</evidence>
<reference evidence="7 8" key="1">
    <citation type="submission" date="2017-11" db="EMBL/GenBank/DDBJ databases">
        <title>Revising the taxonomy of the Acinetobacter lwoffii group: the description of Acinetobacter pseudolwoffii sp. nov. and emended description of Acinetobacter lwoffii.</title>
        <authorList>
            <person name="Nemec A."/>
            <person name="Radolfova-Krizova L."/>
        </authorList>
    </citation>
    <scope>NUCLEOTIDE SEQUENCE [LARGE SCALE GENOMIC DNA]</scope>
    <source>
        <strain evidence="7 8">ANC 5044</strain>
    </source>
</reference>
<comment type="subcellular location">
    <subcellularLocation>
        <location evidence="1">Cell membrane</location>
        <topology evidence="1">Multi-pass membrane protein</topology>
    </subcellularLocation>
</comment>
<keyword evidence="4 6" id="KW-1133">Transmembrane helix</keyword>
<dbReference type="GO" id="GO:0005886">
    <property type="term" value="C:plasma membrane"/>
    <property type="evidence" value="ECO:0007669"/>
    <property type="project" value="UniProtKB-SubCell"/>
</dbReference>
<feature type="transmembrane region" description="Helical" evidence="6">
    <location>
        <begin position="6"/>
        <end position="27"/>
    </location>
</feature>
<name>A0A2H9YT50_9GAMM</name>
<dbReference type="EMBL" id="PHRG01000002">
    <property type="protein sequence ID" value="PJO75828.1"/>
    <property type="molecule type" value="Genomic_DNA"/>
</dbReference>